<feature type="compositionally biased region" description="Basic and acidic residues" evidence="1">
    <location>
        <begin position="259"/>
        <end position="268"/>
    </location>
</feature>
<name>A0AAD4DCU1_9FUNG</name>
<dbReference type="AlphaFoldDB" id="A0AAD4DCU1"/>
<evidence type="ECO:0000313" key="2">
    <source>
        <dbReference type="EMBL" id="KAG0273366.1"/>
    </source>
</evidence>
<comment type="caution">
    <text evidence="2">The sequence shown here is derived from an EMBL/GenBank/DDBJ whole genome shotgun (WGS) entry which is preliminary data.</text>
</comment>
<feature type="region of interest" description="Disordered" evidence="1">
    <location>
        <begin position="717"/>
        <end position="753"/>
    </location>
</feature>
<sequence>MKKAIRSFFGLKPKSKKDKKDSEKTRTTSAANSILNPAVDPHRRSSNSNRPSFVIVHEDQSEPNDPRPIREIVEGQWQQHSQASLDRKEDPSRELFTSLQPRPRPQSEIANNTTNITATSIPYQDDVQSARRLYFHQPQKFDIGAGVGGPAPAAHPPAQGGSSTSNKSRQNQIKRSQSTRTQASAPQAVFGNGNPYQTYQCVARSSSPPHPAVPPLSIAQDRGYGTDPRQEVGPDDISNNLPLNADSTRDSSDQLSADDNDREKQELRRKTHGCNIGGLGSPHSIDTRANADGIIEQKASCGKEEMNDDREDPASVSIKTTLSQHNHQRDQQDHGHRHIYRQAQRSSKSPQYRLPDLNRALPPLPEPKPELGPEQNPTTSYDTKKRFSLNSLTSRSILTKRPDSGVESPTTKSRTSSFKGKNVDRGTSGRNKYDTSSSILPKVRQFDLDVNQFMIDNPVPGLDTHPYRISLECDLRGQARAHARRLAEDRESIQGEVALVQQLEDEIAPIVRNAVPMDQQELMSTTPQPRLLSIESKGLPCPAIVSISASPPARAPTTTPEAKRLSNTSRGSARRIIYSADLAQGLPKGHIAREGNYEIVPTKRLSASSARTHNTSTESRGYTTHVETTADDLDGVPGGPAPVAATLIIRPNHRGKSARVIAMVNRQDPDNTLRRSVISGSIKNANSGDNGKRVPQQQYLPCLNQATGHDGNIPEIVAKKGRGDGLDVVPEGARHEFPEGESNPAPSAPRAGM</sequence>
<evidence type="ECO:0000256" key="1">
    <source>
        <dbReference type="SAM" id="MobiDB-lite"/>
    </source>
</evidence>
<organism evidence="2 3">
    <name type="scientific">Linnemannia exigua</name>
    <dbReference type="NCBI Taxonomy" id="604196"/>
    <lineage>
        <taxon>Eukaryota</taxon>
        <taxon>Fungi</taxon>
        <taxon>Fungi incertae sedis</taxon>
        <taxon>Mucoromycota</taxon>
        <taxon>Mortierellomycotina</taxon>
        <taxon>Mortierellomycetes</taxon>
        <taxon>Mortierellales</taxon>
        <taxon>Mortierellaceae</taxon>
        <taxon>Linnemannia</taxon>
    </lineage>
</organism>
<feature type="compositionally biased region" description="Polar residues" evidence="1">
    <location>
        <begin position="388"/>
        <end position="397"/>
    </location>
</feature>
<feature type="region of interest" description="Disordered" evidence="1">
    <location>
        <begin position="141"/>
        <end position="287"/>
    </location>
</feature>
<dbReference type="EMBL" id="JAAAIL010000757">
    <property type="protein sequence ID" value="KAG0273366.1"/>
    <property type="molecule type" value="Genomic_DNA"/>
</dbReference>
<accession>A0AAD4DCU1</accession>
<feature type="compositionally biased region" description="Polar residues" evidence="1">
    <location>
        <begin position="162"/>
        <end position="185"/>
    </location>
</feature>
<feature type="compositionally biased region" description="Low complexity" evidence="1">
    <location>
        <begin position="109"/>
        <end position="119"/>
    </location>
</feature>
<feature type="compositionally biased region" description="Polar residues" evidence="1">
    <location>
        <begin position="237"/>
        <end position="246"/>
    </location>
</feature>
<reference evidence="2" key="1">
    <citation type="journal article" date="2020" name="Fungal Divers.">
        <title>Resolving the Mortierellaceae phylogeny through synthesis of multi-gene phylogenetics and phylogenomics.</title>
        <authorList>
            <person name="Vandepol N."/>
            <person name="Liber J."/>
            <person name="Desiro A."/>
            <person name="Na H."/>
            <person name="Kennedy M."/>
            <person name="Barry K."/>
            <person name="Grigoriev I.V."/>
            <person name="Miller A.N."/>
            <person name="O'Donnell K."/>
            <person name="Stajich J.E."/>
            <person name="Bonito G."/>
        </authorList>
    </citation>
    <scope>NUCLEOTIDE SEQUENCE</scope>
    <source>
        <strain evidence="2">NRRL 28262</strain>
    </source>
</reference>
<feature type="compositionally biased region" description="Low complexity" evidence="1">
    <location>
        <begin position="150"/>
        <end position="161"/>
    </location>
</feature>
<feature type="region of interest" description="Disordered" evidence="1">
    <location>
        <begin position="321"/>
        <end position="436"/>
    </location>
</feature>
<feature type="compositionally biased region" description="Basic and acidic residues" evidence="1">
    <location>
        <begin position="56"/>
        <end position="73"/>
    </location>
</feature>
<gene>
    <name evidence="2" type="ORF">BGZ95_010813</name>
</gene>
<evidence type="ECO:0000313" key="3">
    <source>
        <dbReference type="Proteomes" id="UP001194580"/>
    </source>
</evidence>
<dbReference type="Proteomes" id="UP001194580">
    <property type="component" value="Unassembled WGS sequence"/>
</dbReference>
<proteinExistence type="predicted"/>
<feature type="compositionally biased region" description="Low complexity" evidence="1">
    <location>
        <begin position="547"/>
        <end position="560"/>
    </location>
</feature>
<feature type="compositionally biased region" description="Polar residues" evidence="1">
    <location>
        <begin position="407"/>
        <end position="419"/>
    </location>
</feature>
<protein>
    <submittedName>
        <fullName evidence="2">Uncharacterized protein</fullName>
    </submittedName>
</protein>
<keyword evidence="3" id="KW-1185">Reference proteome</keyword>
<feature type="region of interest" description="Disordered" evidence="1">
    <location>
        <begin position="1"/>
        <end position="123"/>
    </location>
</feature>
<feature type="region of interest" description="Disordered" evidence="1">
    <location>
        <begin position="547"/>
        <end position="570"/>
    </location>
</feature>
<feature type="compositionally biased region" description="Polar residues" evidence="1">
    <location>
        <begin position="194"/>
        <end position="207"/>
    </location>
</feature>